<protein>
    <submittedName>
        <fullName evidence="1">Uncharacterized protein</fullName>
    </submittedName>
</protein>
<sequence length="67" mass="8021">MLQNTWLAFVELPPAKRNMPLWHRETITTHKVMDGIMDFDVTYGCGVPLMEEFFPGRLHDEEVEWWK</sequence>
<gene>
    <name evidence="1" type="ORF">PG994_002384</name>
</gene>
<accession>A0ABR1WW78</accession>
<dbReference type="EMBL" id="JAQQWL010000002">
    <property type="protein sequence ID" value="KAK8087410.1"/>
    <property type="molecule type" value="Genomic_DNA"/>
</dbReference>
<evidence type="ECO:0000313" key="2">
    <source>
        <dbReference type="Proteomes" id="UP001480595"/>
    </source>
</evidence>
<organism evidence="1 2">
    <name type="scientific">Apiospora phragmitis</name>
    <dbReference type="NCBI Taxonomy" id="2905665"/>
    <lineage>
        <taxon>Eukaryota</taxon>
        <taxon>Fungi</taxon>
        <taxon>Dikarya</taxon>
        <taxon>Ascomycota</taxon>
        <taxon>Pezizomycotina</taxon>
        <taxon>Sordariomycetes</taxon>
        <taxon>Xylariomycetidae</taxon>
        <taxon>Amphisphaeriales</taxon>
        <taxon>Apiosporaceae</taxon>
        <taxon>Apiospora</taxon>
    </lineage>
</organism>
<comment type="caution">
    <text evidence="1">The sequence shown here is derived from an EMBL/GenBank/DDBJ whole genome shotgun (WGS) entry which is preliminary data.</text>
</comment>
<reference evidence="1 2" key="1">
    <citation type="submission" date="2023-01" db="EMBL/GenBank/DDBJ databases">
        <title>Analysis of 21 Apiospora genomes using comparative genomics revels a genus with tremendous synthesis potential of carbohydrate active enzymes and secondary metabolites.</title>
        <authorList>
            <person name="Sorensen T."/>
        </authorList>
    </citation>
    <scope>NUCLEOTIDE SEQUENCE [LARGE SCALE GENOMIC DNA]</scope>
    <source>
        <strain evidence="1 2">CBS 135458</strain>
    </source>
</reference>
<dbReference type="GeneID" id="92086856"/>
<proteinExistence type="predicted"/>
<evidence type="ECO:0000313" key="1">
    <source>
        <dbReference type="EMBL" id="KAK8087410.1"/>
    </source>
</evidence>
<keyword evidence="2" id="KW-1185">Reference proteome</keyword>
<dbReference type="RefSeq" id="XP_066721934.1">
    <property type="nucleotide sequence ID" value="XM_066853793.1"/>
</dbReference>
<name>A0ABR1WW78_9PEZI</name>
<dbReference type="Proteomes" id="UP001480595">
    <property type="component" value="Unassembled WGS sequence"/>
</dbReference>